<feature type="region of interest" description="Disordered" evidence="1">
    <location>
        <begin position="1"/>
        <end position="55"/>
    </location>
</feature>
<evidence type="ECO:0000256" key="1">
    <source>
        <dbReference type="SAM" id="MobiDB-lite"/>
    </source>
</evidence>
<feature type="compositionally biased region" description="Basic and acidic residues" evidence="1">
    <location>
        <begin position="161"/>
        <end position="173"/>
    </location>
</feature>
<evidence type="ECO:0000313" key="2">
    <source>
        <dbReference type="Proteomes" id="UP000887566"/>
    </source>
</evidence>
<name>A0A914VWF3_9BILA</name>
<feature type="compositionally biased region" description="Polar residues" evidence="1">
    <location>
        <begin position="11"/>
        <end position="20"/>
    </location>
</feature>
<feature type="compositionally biased region" description="Gly residues" evidence="1">
    <location>
        <begin position="109"/>
        <end position="121"/>
    </location>
</feature>
<dbReference type="AlphaFoldDB" id="A0A914VWF3"/>
<protein>
    <submittedName>
        <fullName evidence="3">Uncharacterized protein</fullName>
    </submittedName>
</protein>
<dbReference type="Proteomes" id="UP000887566">
    <property type="component" value="Unplaced"/>
</dbReference>
<accession>A0A914VWF3</accession>
<organism evidence="2 3">
    <name type="scientific">Plectus sambesii</name>
    <dbReference type="NCBI Taxonomy" id="2011161"/>
    <lineage>
        <taxon>Eukaryota</taxon>
        <taxon>Metazoa</taxon>
        <taxon>Ecdysozoa</taxon>
        <taxon>Nematoda</taxon>
        <taxon>Chromadorea</taxon>
        <taxon>Plectida</taxon>
        <taxon>Plectina</taxon>
        <taxon>Plectoidea</taxon>
        <taxon>Plectidae</taxon>
        <taxon>Plectus</taxon>
    </lineage>
</organism>
<proteinExistence type="predicted"/>
<feature type="region of interest" description="Disordered" evidence="1">
    <location>
        <begin position="93"/>
        <end position="173"/>
    </location>
</feature>
<dbReference type="WBParaSite" id="PSAMB.scaffold252size61180.g4026.t1">
    <property type="protein sequence ID" value="PSAMB.scaffold252size61180.g4026.t1"/>
    <property type="gene ID" value="PSAMB.scaffold252size61180.g4026"/>
</dbReference>
<reference evidence="3" key="1">
    <citation type="submission" date="2022-11" db="UniProtKB">
        <authorList>
            <consortium name="WormBaseParasite"/>
        </authorList>
    </citation>
    <scope>IDENTIFICATION</scope>
</reference>
<sequence>MRVGRRAGRATSHNSNGQQARNKDDPGGTRVAAAASFAPSDGRVGASTTDTAASDRPDYAAFRLAAPADAARQTRFQYAATVAPLDRQIAATVGRRDRPPSEQARLSIVGGGVDGDGGDGGARCQQQHQLEGDDGDCDYLPRHEAVAKRAGVPPPDDESIRDDGRRVAQRDIA</sequence>
<evidence type="ECO:0000313" key="3">
    <source>
        <dbReference type="WBParaSite" id="PSAMB.scaffold252size61180.g4026.t1"/>
    </source>
</evidence>
<keyword evidence="2" id="KW-1185">Reference proteome</keyword>